<dbReference type="PROSITE" id="PS00332">
    <property type="entry name" value="SOD_CU_ZN_2"/>
    <property type="match status" value="1"/>
</dbReference>
<dbReference type="PROSITE" id="PS51257">
    <property type="entry name" value="PROKAR_LIPOPROTEIN"/>
    <property type="match status" value="1"/>
</dbReference>
<name>A0A0E3Z184_9GAMM</name>
<evidence type="ECO:0000256" key="2">
    <source>
        <dbReference type="RuleBase" id="RU000393"/>
    </source>
</evidence>
<evidence type="ECO:0000256" key="3">
    <source>
        <dbReference type="SAM" id="SignalP"/>
    </source>
</evidence>
<dbReference type="InterPro" id="IPR036423">
    <property type="entry name" value="SOD-like_Cu/Zn_dom_sf"/>
</dbReference>
<keyword evidence="3" id="KW-0732">Signal</keyword>
<keyword evidence="2" id="KW-0186">Copper</keyword>
<comment type="cofactor">
    <cofactor evidence="2">
        <name>Cu cation</name>
        <dbReference type="ChEBI" id="CHEBI:23378"/>
    </cofactor>
    <text evidence="2">Binds 1 copper ion per subunit.</text>
</comment>
<reference evidence="5 6" key="1">
    <citation type="journal article" date="2015" name="Genome Announc.">
        <title>Complete Genome Sequence of Pseudoxanthomonas suwonensis Strain J1, a Cellulose-Degrading Bacterium Isolated from Leaf- and Wood-Enriched Soil.</title>
        <authorList>
            <person name="Hou L."/>
            <person name="Jiang J."/>
            <person name="Xu Z."/>
            <person name="Zhou Y."/>
            <person name="Leung F.C."/>
        </authorList>
    </citation>
    <scope>NUCLEOTIDE SEQUENCE [LARGE SCALE GENOMIC DNA]</scope>
    <source>
        <strain evidence="5 6">J1</strain>
    </source>
</reference>
<dbReference type="PATRIC" id="fig|314722.6.peg.1583"/>
<dbReference type="GO" id="GO:0004784">
    <property type="term" value="F:superoxide dismutase activity"/>
    <property type="evidence" value="ECO:0007669"/>
    <property type="project" value="UniProtKB-EC"/>
</dbReference>
<dbReference type="InterPro" id="IPR018152">
    <property type="entry name" value="SOD_Cu/Zn_BS"/>
</dbReference>
<comment type="function">
    <text evidence="2">Destroys radicals which are normally produced within the cells and which are toxic to biological systems.</text>
</comment>
<dbReference type="GO" id="GO:0005507">
    <property type="term" value="F:copper ion binding"/>
    <property type="evidence" value="ECO:0007669"/>
    <property type="project" value="InterPro"/>
</dbReference>
<sequence>MRTALASFGLLALAACSSTPPPPPPAAPAPVSTAQQATAVLASASGSRVSGKLTLAPMGDGVHISGEVGGLTPNGQFGFHVHEKGDCSAVDATSAGAHFNPTDSAHGRAGTASHHAGDMDNIASDAGGVAKVNAHLRGVTLGGGAGNDIAGRAVIVHAAPDDYHTQPTGNAGARLACGVIKVVQ</sequence>
<protein>
    <recommendedName>
        <fullName evidence="2">Superoxide dismutase [Cu-Zn]</fullName>
        <ecNumber evidence="2">1.15.1.1</ecNumber>
    </recommendedName>
</protein>
<keyword evidence="6" id="KW-1185">Reference proteome</keyword>
<dbReference type="EMBL" id="CP011144">
    <property type="protein sequence ID" value="AKC86619.1"/>
    <property type="molecule type" value="Genomic_DNA"/>
</dbReference>
<dbReference type="SUPFAM" id="SSF49329">
    <property type="entry name" value="Cu,Zn superoxide dismutase-like"/>
    <property type="match status" value="1"/>
</dbReference>
<dbReference type="Gene3D" id="2.60.40.200">
    <property type="entry name" value="Superoxide dismutase, copper/zinc binding domain"/>
    <property type="match status" value="1"/>
</dbReference>
<dbReference type="OrthoDB" id="5431326at2"/>
<comment type="similarity">
    <text evidence="1 2">Belongs to the Cu-Zn superoxide dismutase family.</text>
</comment>
<feature type="chain" id="PRO_5002416152" description="Superoxide dismutase [Cu-Zn]" evidence="3">
    <location>
        <begin position="27"/>
        <end position="184"/>
    </location>
</feature>
<evidence type="ECO:0000256" key="1">
    <source>
        <dbReference type="ARBA" id="ARBA00010457"/>
    </source>
</evidence>
<dbReference type="PRINTS" id="PR00068">
    <property type="entry name" value="CUZNDISMTASE"/>
</dbReference>
<dbReference type="PROSITE" id="PS00087">
    <property type="entry name" value="SOD_CU_ZN_1"/>
    <property type="match status" value="1"/>
</dbReference>
<evidence type="ECO:0000259" key="4">
    <source>
        <dbReference type="Pfam" id="PF00080"/>
    </source>
</evidence>
<evidence type="ECO:0000313" key="5">
    <source>
        <dbReference type="EMBL" id="AKC86619.1"/>
    </source>
</evidence>
<gene>
    <name evidence="5" type="ORF">WQ53_07395</name>
</gene>
<keyword evidence="2" id="KW-0479">Metal-binding</keyword>
<dbReference type="PANTHER" id="PTHR10003">
    <property type="entry name" value="SUPEROXIDE DISMUTASE CU-ZN -RELATED"/>
    <property type="match status" value="1"/>
</dbReference>
<dbReference type="Proteomes" id="UP000033067">
    <property type="component" value="Chromosome"/>
</dbReference>
<feature type="signal peptide" evidence="3">
    <location>
        <begin position="1"/>
        <end position="26"/>
    </location>
</feature>
<dbReference type="AlphaFoldDB" id="A0A0E3Z184"/>
<feature type="domain" description="Superoxide dismutase copper/zinc binding" evidence="4">
    <location>
        <begin position="49"/>
        <end position="180"/>
    </location>
</feature>
<comment type="catalytic activity">
    <reaction evidence="2">
        <text>2 superoxide + 2 H(+) = H2O2 + O2</text>
        <dbReference type="Rhea" id="RHEA:20696"/>
        <dbReference type="ChEBI" id="CHEBI:15378"/>
        <dbReference type="ChEBI" id="CHEBI:15379"/>
        <dbReference type="ChEBI" id="CHEBI:16240"/>
        <dbReference type="ChEBI" id="CHEBI:18421"/>
        <dbReference type="EC" id="1.15.1.1"/>
    </reaction>
</comment>
<dbReference type="CDD" id="cd00305">
    <property type="entry name" value="Cu-Zn_Superoxide_Dismutase"/>
    <property type="match status" value="1"/>
</dbReference>
<accession>A0A0E3Z184</accession>
<organism evidence="5 6">
    <name type="scientific">Pseudoxanthomonas suwonensis</name>
    <dbReference type="NCBI Taxonomy" id="314722"/>
    <lineage>
        <taxon>Bacteria</taxon>
        <taxon>Pseudomonadati</taxon>
        <taxon>Pseudomonadota</taxon>
        <taxon>Gammaproteobacteria</taxon>
        <taxon>Lysobacterales</taxon>
        <taxon>Lysobacteraceae</taxon>
        <taxon>Pseudoxanthomonas</taxon>
    </lineage>
</organism>
<proteinExistence type="inferred from homology"/>
<dbReference type="KEGG" id="psuw:WQ53_07395"/>
<dbReference type="RefSeq" id="WP_052631543.1">
    <property type="nucleotide sequence ID" value="NZ_CP011144.1"/>
</dbReference>
<dbReference type="InterPro" id="IPR001424">
    <property type="entry name" value="SOD_Cu_Zn_dom"/>
</dbReference>
<dbReference type="Pfam" id="PF00080">
    <property type="entry name" value="Sod_Cu"/>
    <property type="match status" value="1"/>
</dbReference>
<dbReference type="InterPro" id="IPR024134">
    <property type="entry name" value="SOD_Cu/Zn_/chaperone"/>
</dbReference>
<comment type="cofactor">
    <cofactor evidence="2">
        <name>Zn(2+)</name>
        <dbReference type="ChEBI" id="CHEBI:29105"/>
    </cofactor>
    <text evidence="2">Binds 1 zinc ion per subunit.</text>
</comment>
<evidence type="ECO:0000313" key="6">
    <source>
        <dbReference type="Proteomes" id="UP000033067"/>
    </source>
</evidence>
<keyword evidence="2" id="KW-0560">Oxidoreductase</keyword>
<dbReference type="EC" id="1.15.1.1" evidence="2"/>
<keyword evidence="2" id="KW-0862">Zinc</keyword>